<feature type="transmembrane region" description="Helical" evidence="6">
    <location>
        <begin position="179"/>
        <end position="199"/>
    </location>
</feature>
<keyword evidence="5 6" id="KW-0472">Membrane</keyword>
<evidence type="ECO:0000256" key="2">
    <source>
        <dbReference type="ARBA" id="ARBA00022448"/>
    </source>
</evidence>
<keyword evidence="4 6" id="KW-1133">Transmembrane helix</keyword>
<keyword evidence="3 6" id="KW-0812">Transmembrane</keyword>
<proteinExistence type="predicted"/>
<keyword evidence="2" id="KW-0813">Transport</keyword>
<dbReference type="AlphaFoldDB" id="A0A4P7UQE5"/>
<evidence type="ECO:0000256" key="5">
    <source>
        <dbReference type="ARBA" id="ARBA00023136"/>
    </source>
</evidence>
<dbReference type="InterPro" id="IPR011701">
    <property type="entry name" value="MFS"/>
</dbReference>
<feature type="transmembrane region" description="Helical" evidence="6">
    <location>
        <begin position="151"/>
        <end position="173"/>
    </location>
</feature>
<dbReference type="InterPro" id="IPR044770">
    <property type="entry name" value="MFS_spinster-like"/>
</dbReference>
<evidence type="ECO:0000256" key="1">
    <source>
        <dbReference type="ARBA" id="ARBA00004141"/>
    </source>
</evidence>
<feature type="transmembrane region" description="Helical" evidence="6">
    <location>
        <begin position="371"/>
        <end position="394"/>
    </location>
</feature>
<protein>
    <submittedName>
        <fullName evidence="8">MFS transporter</fullName>
    </submittedName>
</protein>
<comment type="subcellular location">
    <subcellularLocation>
        <location evidence="1">Membrane</location>
        <topology evidence="1">Multi-pass membrane protein</topology>
    </subcellularLocation>
</comment>
<evidence type="ECO:0000256" key="4">
    <source>
        <dbReference type="ARBA" id="ARBA00022989"/>
    </source>
</evidence>
<feature type="transmembrane region" description="Helical" evidence="6">
    <location>
        <begin position="308"/>
        <end position="327"/>
    </location>
</feature>
<dbReference type="PANTHER" id="PTHR23505">
    <property type="entry name" value="SPINSTER"/>
    <property type="match status" value="1"/>
</dbReference>
<dbReference type="GO" id="GO:0016020">
    <property type="term" value="C:membrane"/>
    <property type="evidence" value="ECO:0007669"/>
    <property type="project" value="UniProtKB-SubCell"/>
</dbReference>
<dbReference type="PANTHER" id="PTHR23505:SF79">
    <property type="entry name" value="PROTEIN SPINSTER"/>
    <property type="match status" value="1"/>
</dbReference>
<dbReference type="Proteomes" id="UP000297065">
    <property type="component" value="Chromosome"/>
</dbReference>
<evidence type="ECO:0000256" key="6">
    <source>
        <dbReference type="SAM" id="Phobius"/>
    </source>
</evidence>
<dbReference type="RefSeq" id="WP_136399948.1">
    <property type="nucleotide sequence ID" value="NZ_CP036295.1"/>
</dbReference>
<dbReference type="InterPro" id="IPR036259">
    <property type="entry name" value="MFS_trans_sf"/>
</dbReference>
<dbReference type="EMBL" id="CP036295">
    <property type="protein sequence ID" value="QCC85812.1"/>
    <property type="molecule type" value="Genomic_DNA"/>
</dbReference>
<feature type="transmembrane region" description="Helical" evidence="6">
    <location>
        <begin position="272"/>
        <end position="296"/>
    </location>
</feature>
<dbReference type="OrthoDB" id="5368493at2"/>
<organism evidence="8 9">
    <name type="scientific">Desulfovibrio desulfuricans</name>
    <dbReference type="NCBI Taxonomy" id="876"/>
    <lineage>
        <taxon>Bacteria</taxon>
        <taxon>Pseudomonadati</taxon>
        <taxon>Thermodesulfobacteriota</taxon>
        <taxon>Desulfovibrionia</taxon>
        <taxon>Desulfovibrionales</taxon>
        <taxon>Desulfovibrionaceae</taxon>
        <taxon>Desulfovibrio</taxon>
    </lineage>
</organism>
<feature type="domain" description="Major facilitator superfamily (MFS) profile" evidence="7">
    <location>
        <begin position="27"/>
        <end position="426"/>
    </location>
</feature>
<dbReference type="Gene3D" id="1.20.1250.20">
    <property type="entry name" value="MFS general substrate transporter like domains"/>
    <property type="match status" value="2"/>
</dbReference>
<feature type="transmembrane region" description="Helical" evidence="6">
    <location>
        <begin position="23"/>
        <end position="40"/>
    </location>
</feature>
<dbReference type="InterPro" id="IPR020846">
    <property type="entry name" value="MFS_dom"/>
</dbReference>
<reference evidence="8 9" key="1">
    <citation type="submission" date="2019-02" db="EMBL/GenBank/DDBJ databases">
        <title>Complete Genome Sequence of Desulfovibrio desulfuricans IC1, a Sulfonate Utilizing Anaerobe.</title>
        <authorList>
            <person name="Day L.A."/>
            <person name="De Leon K.B."/>
            <person name="Wall J.D."/>
        </authorList>
    </citation>
    <scope>NUCLEOTIDE SEQUENCE [LARGE SCALE GENOMIC DNA]</scope>
    <source>
        <strain evidence="8 9">IC1</strain>
    </source>
</reference>
<evidence type="ECO:0000259" key="7">
    <source>
        <dbReference type="PROSITE" id="PS50850"/>
    </source>
</evidence>
<feature type="transmembrane region" description="Helical" evidence="6">
    <location>
        <begin position="92"/>
        <end position="115"/>
    </location>
</feature>
<accession>A0A4P7UQE5</accession>
<dbReference type="SUPFAM" id="SSF103473">
    <property type="entry name" value="MFS general substrate transporter"/>
    <property type="match status" value="1"/>
</dbReference>
<dbReference type="PROSITE" id="PS50850">
    <property type="entry name" value="MFS"/>
    <property type="match status" value="1"/>
</dbReference>
<evidence type="ECO:0000313" key="8">
    <source>
        <dbReference type="EMBL" id="QCC85812.1"/>
    </source>
</evidence>
<dbReference type="Pfam" id="PF07690">
    <property type="entry name" value="MFS_1"/>
    <property type="match status" value="1"/>
</dbReference>
<feature type="transmembrane region" description="Helical" evidence="6">
    <location>
        <begin position="400"/>
        <end position="421"/>
    </location>
</feature>
<feature type="transmembrane region" description="Helical" evidence="6">
    <location>
        <begin position="239"/>
        <end position="260"/>
    </location>
</feature>
<evidence type="ECO:0000256" key="3">
    <source>
        <dbReference type="ARBA" id="ARBA00022692"/>
    </source>
</evidence>
<feature type="transmembrane region" description="Helical" evidence="6">
    <location>
        <begin position="339"/>
        <end position="359"/>
    </location>
</feature>
<feature type="transmembrane region" description="Helical" evidence="6">
    <location>
        <begin position="63"/>
        <end position="85"/>
    </location>
</feature>
<gene>
    <name evidence="8" type="ORF">DDIC_07980</name>
</gene>
<evidence type="ECO:0000313" key="9">
    <source>
        <dbReference type="Proteomes" id="UP000297065"/>
    </source>
</evidence>
<name>A0A4P7UQE5_DESDE</name>
<dbReference type="GO" id="GO:0022857">
    <property type="term" value="F:transmembrane transporter activity"/>
    <property type="evidence" value="ECO:0007669"/>
    <property type="project" value="InterPro"/>
</dbReference>
<sequence>MNTNNISPPNEGDKLIWPVGKKAAFFTLALSCLFCILDFMDRQVLASLFPYLKSDMGLTDSQLGLLVSIVNISIAIFTVPTGYLIDRWSRKYMMGVMTFFWSLATGACAFAGTYMHLLVCRFFIGTGEAGYVPAAQSLISASFPEKTRATALSIFITCFSIGGPLGIVAGAYIAQHWGWRHAFGIVAIPGIIAAFLCIAMKDFKVATKTNDNEQNTSVCSQHEPWGKVILSVLRTPSCVITFLALAGHNMFASVLVNWSISYFNREAGMDPTMASLLSTVIWIGLAAGHILTGAIIDYLRRTSGCPRALTFVICCTLTCFIMEFIAFTCSKPGSALQATLFATGMCATGCILPIGYTVTADLTPPHHRGTAMGVLTFTQNALGMAIGPFLAGVLSDSYGLATSLTILSFLELFVAFCWFAVRALYNRDLARVEKTEVAF</sequence>